<comment type="similarity">
    <text evidence="1">Belongs to the thiolase-like superfamily. HMG-CoA synthase family.</text>
</comment>
<dbReference type="Pfam" id="PF01154">
    <property type="entry name" value="HMG_CoA_synt_N"/>
    <property type="match status" value="1"/>
</dbReference>
<dbReference type="SUPFAM" id="SSF53901">
    <property type="entry name" value="Thiolase-like"/>
    <property type="match status" value="2"/>
</dbReference>
<feature type="domain" description="Hydroxymethylglutaryl-coenzyme A synthase C-terminal" evidence="6">
    <location>
        <begin position="180"/>
        <end position="257"/>
    </location>
</feature>
<dbReference type="InterPro" id="IPR013746">
    <property type="entry name" value="HMG_CoA_synt_C_dom"/>
</dbReference>
<evidence type="ECO:0000256" key="4">
    <source>
        <dbReference type="PIRSR" id="PIRSR611554-2"/>
    </source>
</evidence>
<keyword evidence="8" id="KW-1185">Reference proteome</keyword>
<dbReference type="GO" id="GO:0006084">
    <property type="term" value="P:acetyl-CoA metabolic process"/>
    <property type="evidence" value="ECO:0007669"/>
    <property type="project" value="InterPro"/>
</dbReference>
<gene>
    <name evidence="7" type="ORF">C5L31_001562</name>
</gene>
<accession>A0A4R5NTJ0</accession>
<evidence type="ECO:0000256" key="3">
    <source>
        <dbReference type="PIRSR" id="PIRSR611554-1"/>
    </source>
</evidence>
<dbReference type="EMBL" id="PUFO01000008">
    <property type="protein sequence ID" value="TDG80535.1"/>
    <property type="molecule type" value="Genomic_DNA"/>
</dbReference>
<dbReference type="Pfam" id="PF08540">
    <property type="entry name" value="HMG_CoA_synt_C"/>
    <property type="match status" value="2"/>
</dbReference>
<dbReference type="OrthoDB" id="9769523at2"/>
<evidence type="ECO:0000256" key="1">
    <source>
        <dbReference type="ARBA" id="ARBA00007061"/>
    </source>
</evidence>
<evidence type="ECO:0008006" key="9">
    <source>
        <dbReference type="Google" id="ProtNLM"/>
    </source>
</evidence>
<dbReference type="Gene3D" id="3.40.47.10">
    <property type="match status" value="2"/>
</dbReference>
<evidence type="ECO:0000313" key="8">
    <source>
        <dbReference type="Proteomes" id="UP000294854"/>
    </source>
</evidence>
<proteinExistence type="inferred from homology"/>
<dbReference type="AlphaFoldDB" id="A0A4R5NTJ0"/>
<dbReference type="InterPro" id="IPR011554">
    <property type="entry name" value="HMG_CoA_synthase_prok"/>
</dbReference>
<feature type="active site" description="Acyl-thioester intermediate" evidence="3">
    <location>
        <position position="111"/>
    </location>
</feature>
<feature type="binding site" evidence="4">
    <location>
        <position position="242"/>
    </location>
    <ligand>
        <name>(3S)-3-hydroxy-3-methylglutaryl-CoA</name>
        <dbReference type="ChEBI" id="CHEBI:43074"/>
    </ligand>
</feature>
<dbReference type="GO" id="GO:0004421">
    <property type="term" value="F:hydroxymethylglutaryl-CoA synthase activity"/>
    <property type="evidence" value="ECO:0007669"/>
    <property type="project" value="InterPro"/>
</dbReference>
<feature type="binding site" evidence="4">
    <location>
        <position position="275"/>
    </location>
    <ligand>
        <name>(3S)-3-hydroxy-3-methylglutaryl-CoA</name>
        <dbReference type="ChEBI" id="CHEBI:43074"/>
    </ligand>
</feature>
<keyword evidence="2" id="KW-0808">Transferase</keyword>
<name>A0A4R5NTJ0_9LACO</name>
<feature type="domain" description="Hydroxymethylglutaryl-coenzyme A synthase C-terminal" evidence="6">
    <location>
        <begin position="267"/>
        <end position="377"/>
    </location>
</feature>
<feature type="binding site" evidence="4">
    <location>
        <position position="143"/>
    </location>
    <ligand>
        <name>(3S)-3-hydroxy-3-methylglutaryl-CoA</name>
        <dbReference type="ChEBI" id="CHEBI:43074"/>
    </ligand>
</feature>
<dbReference type="PANTHER" id="PTHR43323">
    <property type="entry name" value="3-HYDROXY-3-METHYLGLUTARYL COENZYME A SYNTHASE"/>
    <property type="match status" value="1"/>
</dbReference>
<evidence type="ECO:0000259" key="5">
    <source>
        <dbReference type="Pfam" id="PF01154"/>
    </source>
</evidence>
<dbReference type="RefSeq" id="WP_010619693.1">
    <property type="nucleotide sequence ID" value="NZ_PUFO01000008.1"/>
</dbReference>
<dbReference type="Proteomes" id="UP000294854">
    <property type="component" value="Unassembled WGS sequence"/>
</dbReference>
<evidence type="ECO:0000256" key="2">
    <source>
        <dbReference type="ARBA" id="ARBA00022679"/>
    </source>
</evidence>
<dbReference type="NCBIfam" id="TIGR01835">
    <property type="entry name" value="HMG-CoA-S_prok"/>
    <property type="match status" value="1"/>
</dbReference>
<reference evidence="7 8" key="1">
    <citation type="journal article" date="2019" name="Appl. Microbiol. Biotechnol.">
        <title>Uncovering carbohydrate metabolism through a genotype-phenotype association study of 56 lactic acid bacteria genomes.</title>
        <authorList>
            <person name="Buron-Moles G."/>
            <person name="Chailyan A."/>
            <person name="Dolejs I."/>
            <person name="Forster J."/>
            <person name="Miks M.H."/>
        </authorList>
    </citation>
    <scope>NUCLEOTIDE SEQUENCE [LARGE SCALE GENOMIC DNA]</scope>
    <source>
        <strain evidence="7 8">ATCC 49373</strain>
    </source>
</reference>
<sequence>MSVGISKIGFFAPDEYISLAELAEQRGVEPGKYLIGIGQERQAVIPLSQDVVSMAANAAKTILDDEDRSSIDMILFGTETGVDNSKSAAIYLQQLLHLNSNIRTVELKQACYGATAGLLLAKDYVTLHPDKKVLVIGADIARYGLNTAGEVTQGGGAIAMIVSANPQILAIEDQTVHLSEDIMDFWRPLDRREAIVDGKYSTEVYLRFFQTVFEEYKTKTSLKLNDFGALVFHLPFTKMGLKALKLVLNQVDEENQEKLLSEFENSRRYNRQVGNLYTGSLYLSLLSLLDNTKLSEGARIGLFSYGSGAEGEFYSGLLQKNYKNHLNIARMTEWLEQRKKISIAQYEEVFNQALPKGEEDFNIESNVKKGQFYFAGLKDQKRIYRAK</sequence>
<dbReference type="CDD" id="cd00827">
    <property type="entry name" value="init_cond_enzymes"/>
    <property type="match status" value="1"/>
</dbReference>
<comment type="caution">
    <text evidence="7">The sequence shown here is derived from an EMBL/GenBank/DDBJ whole genome shotgun (WGS) entry which is preliminary data.</text>
</comment>
<dbReference type="STRING" id="1122149.FD44_GL001516"/>
<protein>
    <recommendedName>
        <fullName evidence="9">Hydroxymethylglutaryl-CoA synthase</fullName>
    </recommendedName>
</protein>
<evidence type="ECO:0000259" key="6">
    <source>
        <dbReference type="Pfam" id="PF08540"/>
    </source>
</evidence>
<evidence type="ECO:0000313" key="7">
    <source>
        <dbReference type="EMBL" id="TDG80535.1"/>
    </source>
</evidence>
<organism evidence="7 8">
    <name type="scientific">Secundilactobacillus malefermentans</name>
    <dbReference type="NCBI Taxonomy" id="176292"/>
    <lineage>
        <taxon>Bacteria</taxon>
        <taxon>Bacillati</taxon>
        <taxon>Bacillota</taxon>
        <taxon>Bacilli</taxon>
        <taxon>Lactobacillales</taxon>
        <taxon>Lactobacillaceae</taxon>
        <taxon>Secundilactobacillus</taxon>
    </lineage>
</organism>
<dbReference type="PANTHER" id="PTHR43323:SF2">
    <property type="entry name" value="HYDROXYMETHYLGLUTARYL-COA SYNTHASE"/>
    <property type="match status" value="1"/>
</dbReference>
<dbReference type="InterPro" id="IPR013528">
    <property type="entry name" value="HMG_CoA_synth_N"/>
</dbReference>
<feature type="domain" description="Hydroxymethylglutaryl-coenzyme A synthase N-terminal" evidence="5">
    <location>
        <begin position="2"/>
        <end position="164"/>
    </location>
</feature>
<dbReference type="InterPro" id="IPR016039">
    <property type="entry name" value="Thiolase-like"/>
</dbReference>
<feature type="active site" description="Proton donor/acceptor" evidence="3">
    <location>
        <position position="233"/>
    </location>
</feature>
<feature type="active site" description="Proton donor/acceptor" evidence="3">
    <location>
        <position position="79"/>
    </location>
</feature>